<sequence length="57" mass="6184">TQNFKTVHIPSLIVPSHHLGRLLIEHALRLKCVQEDRSEIHYSHPGGGGGGFAESVG</sequence>
<accession>A0A2W1BFF0</accession>
<feature type="non-terminal residue" evidence="1">
    <location>
        <position position="57"/>
    </location>
</feature>
<evidence type="ECO:0000313" key="2">
    <source>
        <dbReference type="Proteomes" id="UP000249218"/>
    </source>
</evidence>
<reference evidence="1 2" key="1">
    <citation type="journal article" date="2017" name="BMC Biol.">
        <title>Genomic innovations, transcriptional plasticity and gene loss underlying the evolution and divergence of two highly polyphagous and invasive Helicoverpa pest species.</title>
        <authorList>
            <person name="Pearce S.L."/>
            <person name="Clarke D.F."/>
            <person name="East P.D."/>
            <person name="Elfekih S."/>
            <person name="Gordon K.H."/>
            <person name="Jermiin L.S."/>
            <person name="McGaughran A."/>
            <person name="Oakeshott J.G."/>
            <person name="Papanikolaou A."/>
            <person name="Perera O.P."/>
            <person name="Rane R.V."/>
            <person name="Richards S."/>
            <person name="Tay W.T."/>
            <person name="Walsh T.K."/>
            <person name="Anderson A."/>
            <person name="Anderson C.J."/>
            <person name="Asgari S."/>
            <person name="Board P.G."/>
            <person name="Bretschneider A."/>
            <person name="Campbell P.M."/>
            <person name="Chertemps T."/>
            <person name="Christeller J.T."/>
            <person name="Coppin C.W."/>
            <person name="Downes S.J."/>
            <person name="Duan G."/>
            <person name="Farnsworth C.A."/>
            <person name="Good R.T."/>
            <person name="Han L.B."/>
            <person name="Han Y.C."/>
            <person name="Hatje K."/>
            <person name="Horne I."/>
            <person name="Huang Y.P."/>
            <person name="Hughes D.S."/>
            <person name="Jacquin-Joly E."/>
            <person name="James W."/>
            <person name="Jhangiani S."/>
            <person name="Kollmar M."/>
            <person name="Kuwar S.S."/>
            <person name="Li S."/>
            <person name="Liu N.Y."/>
            <person name="Maibeche M.T."/>
            <person name="Miller J.R."/>
            <person name="Montagne N."/>
            <person name="Perry T."/>
            <person name="Qu J."/>
            <person name="Song S.V."/>
            <person name="Sutton G.G."/>
            <person name="Vogel H."/>
            <person name="Walenz B.P."/>
            <person name="Xu W."/>
            <person name="Zhang H.J."/>
            <person name="Zou Z."/>
            <person name="Batterham P."/>
            <person name="Edwards O.R."/>
            <person name="Feyereisen R."/>
            <person name="Gibbs R.A."/>
            <person name="Heckel D.G."/>
            <person name="McGrath A."/>
            <person name="Robin C."/>
            <person name="Scherer S.E."/>
            <person name="Worley K.C."/>
            <person name="Wu Y.D."/>
        </authorList>
    </citation>
    <scope>NUCLEOTIDE SEQUENCE [LARGE SCALE GENOMIC DNA]</scope>
    <source>
        <strain evidence="1">Harm_GR_Male_#8</strain>
        <tissue evidence="1">Whole organism</tissue>
    </source>
</reference>
<proteinExistence type="predicted"/>
<protein>
    <submittedName>
        <fullName evidence="1">Uncharacterized protein</fullName>
    </submittedName>
</protein>
<keyword evidence="2" id="KW-1185">Reference proteome</keyword>
<gene>
    <name evidence="1" type="primary">HaOG210189</name>
    <name evidence="1" type="ORF">B5X24_HaOG210189</name>
</gene>
<dbReference type="Proteomes" id="UP000249218">
    <property type="component" value="Unassembled WGS sequence"/>
</dbReference>
<feature type="non-terminal residue" evidence="1">
    <location>
        <position position="1"/>
    </location>
</feature>
<evidence type="ECO:0000313" key="1">
    <source>
        <dbReference type="EMBL" id="PZC72991.1"/>
    </source>
</evidence>
<dbReference type="EMBL" id="KZ150135">
    <property type="protein sequence ID" value="PZC72991.1"/>
    <property type="molecule type" value="Genomic_DNA"/>
</dbReference>
<dbReference type="AlphaFoldDB" id="A0A2W1BFF0"/>
<name>A0A2W1BFF0_HELAM</name>
<organism evidence="1 2">
    <name type="scientific">Helicoverpa armigera</name>
    <name type="common">Cotton bollworm</name>
    <name type="synonym">Heliothis armigera</name>
    <dbReference type="NCBI Taxonomy" id="29058"/>
    <lineage>
        <taxon>Eukaryota</taxon>
        <taxon>Metazoa</taxon>
        <taxon>Ecdysozoa</taxon>
        <taxon>Arthropoda</taxon>
        <taxon>Hexapoda</taxon>
        <taxon>Insecta</taxon>
        <taxon>Pterygota</taxon>
        <taxon>Neoptera</taxon>
        <taxon>Endopterygota</taxon>
        <taxon>Lepidoptera</taxon>
        <taxon>Glossata</taxon>
        <taxon>Ditrysia</taxon>
        <taxon>Noctuoidea</taxon>
        <taxon>Noctuidae</taxon>
        <taxon>Heliothinae</taxon>
        <taxon>Helicoverpa</taxon>
    </lineage>
</organism>